<keyword evidence="2" id="KW-0597">Phosphoprotein</keyword>
<comment type="caution">
    <text evidence="6">The sequence shown here is derived from an EMBL/GenBank/DDBJ whole genome shotgun (WGS) entry which is preliminary data.</text>
</comment>
<gene>
    <name evidence="6" type="ORF">H4F90_03460</name>
</gene>
<dbReference type="Pfam" id="PF00486">
    <property type="entry name" value="Trans_reg_C"/>
    <property type="match status" value="1"/>
</dbReference>
<feature type="DNA-binding region" description="OmpR/PhoB-type" evidence="3">
    <location>
        <begin position="124"/>
        <end position="218"/>
    </location>
</feature>
<dbReference type="CDD" id="cd00383">
    <property type="entry name" value="trans_reg_C"/>
    <property type="match status" value="1"/>
</dbReference>
<feature type="domain" description="Response regulatory" evidence="4">
    <location>
        <begin position="2"/>
        <end position="116"/>
    </location>
</feature>
<organism evidence="6 7">
    <name type="scientific">Aquariibacter albus</name>
    <dbReference type="NCBI Taxonomy" id="2759899"/>
    <lineage>
        <taxon>Bacteria</taxon>
        <taxon>Pseudomonadati</taxon>
        <taxon>Pseudomonadota</taxon>
        <taxon>Betaproteobacteria</taxon>
        <taxon>Burkholderiales</taxon>
        <taxon>Sphaerotilaceae</taxon>
        <taxon>Aquariibacter</taxon>
    </lineage>
</organism>
<dbReference type="Gene3D" id="6.10.250.690">
    <property type="match status" value="1"/>
</dbReference>
<dbReference type="PANTHER" id="PTHR48111:SF36">
    <property type="entry name" value="TRANSCRIPTIONAL REGULATORY PROTEIN CUTR"/>
    <property type="match status" value="1"/>
</dbReference>
<reference evidence="6 7" key="1">
    <citation type="submission" date="2020-08" db="EMBL/GenBank/DDBJ databases">
        <title>Aquariorum lacteus gen. nov., sp. nov., a new member of the family Comamonadaceae, isolated from freshwater aquarium.</title>
        <authorList>
            <person name="Chun S.-J."/>
        </authorList>
    </citation>
    <scope>NUCLEOTIDE SEQUENCE [LARGE SCALE GENOMIC DNA]</scope>
    <source>
        <strain evidence="6 7">SJAQ100</strain>
    </source>
</reference>
<dbReference type="Gene3D" id="1.10.10.10">
    <property type="entry name" value="Winged helix-like DNA-binding domain superfamily/Winged helix DNA-binding domain"/>
    <property type="match status" value="1"/>
</dbReference>
<evidence type="ECO:0000256" key="3">
    <source>
        <dbReference type="PROSITE-ProRule" id="PRU01091"/>
    </source>
</evidence>
<dbReference type="SMART" id="SM00448">
    <property type="entry name" value="REC"/>
    <property type="match status" value="1"/>
</dbReference>
<dbReference type="PROSITE" id="PS50110">
    <property type="entry name" value="RESPONSE_REGULATORY"/>
    <property type="match status" value="1"/>
</dbReference>
<dbReference type="InterPro" id="IPR011006">
    <property type="entry name" value="CheY-like_superfamily"/>
</dbReference>
<keyword evidence="7" id="KW-1185">Reference proteome</keyword>
<evidence type="ECO:0000256" key="1">
    <source>
        <dbReference type="ARBA" id="ARBA00023125"/>
    </source>
</evidence>
<dbReference type="GO" id="GO:0032993">
    <property type="term" value="C:protein-DNA complex"/>
    <property type="evidence" value="ECO:0007669"/>
    <property type="project" value="TreeGrafter"/>
</dbReference>
<evidence type="ECO:0000313" key="6">
    <source>
        <dbReference type="EMBL" id="MBB1161037.1"/>
    </source>
</evidence>
<dbReference type="InterPro" id="IPR036388">
    <property type="entry name" value="WH-like_DNA-bd_sf"/>
</dbReference>
<dbReference type="GO" id="GO:0000156">
    <property type="term" value="F:phosphorelay response regulator activity"/>
    <property type="evidence" value="ECO:0007669"/>
    <property type="project" value="TreeGrafter"/>
</dbReference>
<name>A0A839HFW3_9BURK</name>
<evidence type="ECO:0000313" key="7">
    <source>
        <dbReference type="Proteomes" id="UP000586093"/>
    </source>
</evidence>
<dbReference type="RefSeq" id="WP_182661494.1">
    <property type="nucleotide sequence ID" value="NZ_JACIVI010000001.1"/>
</dbReference>
<dbReference type="InterPro" id="IPR039420">
    <property type="entry name" value="WalR-like"/>
</dbReference>
<evidence type="ECO:0000259" key="5">
    <source>
        <dbReference type="PROSITE" id="PS51755"/>
    </source>
</evidence>
<dbReference type="GO" id="GO:0000976">
    <property type="term" value="F:transcription cis-regulatory region binding"/>
    <property type="evidence" value="ECO:0007669"/>
    <property type="project" value="TreeGrafter"/>
</dbReference>
<feature type="modified residue" description="4-aspartylphosphate" evidence="2">
    <location>
        <position position="51"/>
    </location>
</feature>
<dbReference type="GO" id="GO:0005829">
    <property type="term" value="C:cytosol"/>
    <property type="evidence" value="ECO:0007669"/>
    <property type="project" value="TreeGrafter"/>
</dbReference>
<dbReference type="Proteomes" id="UP000586093">
    <property type="component" value="Unassembled WGS sequence"/>
</dbReference>
<dbReference type="SMART" id="SM00862">
    <property type="entry name" value="Trans_reg_C"/>
    <property type="match status" value="1"/>
</dbReference>
<dbReference type="GO" id="GO:0006355">
    <property type="term" value="P:regulation of DNA-templated transcription"/>
    <property type="evidence" value="ECO:0007669"/>
    <property type="project" value="InterPro"/>
</dbReference>
<keyword evidence="1 3" id="KW-0238">DNA-binding</keyword>
<sequence length="218" mass="24435">MRLLLLEDDLILGEALRDFLRSEGHVIDWFPRLLEASAALHNEPYDALLVDWQLPDGSGLDWIRGLRARGVTTPMLMMTARDLLSDRIRGLDGGADDYLVKPFPPEEMVARLRAVRRRSAGVVSPRLRFGGVEVDLNARIVYLDGGPVDLTQREWSIFEALVHRAGRIVPRGELEALILGFGAELASNALEVHISAIRRKLGRELIETVRGLGYRVPR</sequence>
<accession>A0A839HFW3</accession>
<dbReference type="SUPFAM" id="SSF52172">
    <property type="entry name" value="CheY-like"/>
    <property type="match status" value="1"/>
</dbReference>
<feature type="domain" description="OmpR/PhoB-type" evidence="5">
    <location>
        <begin position="124"/>
        <end position="218"/>
    </location>
</feature>
<evidence type="ECO:0000259" key="4">
    <source>
        <dbReference type="PROSITE" id="PS50110"/>
    </source>
</evidence>
<dbReference type="PROSITE" id="PS51755">
    <property type="entry name" value="OMPR_PHOB"/>
    <property type="match status" value="1"/>
</dbReference>
<dbReference type="PANTHER" id="PTHR48111">
    <property type="entry name" value="REGULATOR OF RPOS"/>
    <property type="match status" value="1"/>
</dbReference>
<dbReference type="Pfam" id="PF00072">
    <property type="entry name" value="Response_reg"/>
    <property type="match status" value="1"/>
</dbReference>
<dbReference type="AlphaFoldDB" id="A0A839HFW3"/>
<protein>
    <submittedName>
        <fullName evidence="6">Response regulator transcription factor</fullName>
    </submittedName>
</protein>
<dbReference type="InterPro" id="IPR001789">
    <property type="entry name" value="Sig_transdc_resp-reg_receiver"/>
</dbReference>
<dbReference type="Gene3D" id="3.40.50.2300">
    <property type="match status" value="1"/>
</dbReference>
<evidence type="ECO:0000256" key="2">
    <source>
        <dbReference type="PROSITE-ProRule" id="PRU00169"/>
    </source>
</evidence>
<dbReference type="InterPro" id="IPR001867">
    <property type="entry name" value="OmpR/PhoB-type_DNA-bd"/>
</dbReference>
<dbReference type="EMBL" id="JACIVI010000001">
    <property type="protein sequence ID" value="MBB1161037.1"/>
    <property type="molecule type" value="Genomic_DNA"/>
</dbReference>
<proteinExistence type="predicted"/>